<dbReference type="Gene3D" id="3.30.9.10">
    <property type="entry name" value="D-Amino Acid Oxidase, subunit A, domain 2"/>
    <property type="match status" value="1"/>
</dbReference>
<dbReference type="RefSeq" id="WP_378071461.1">
    <property type="nucleotide sequence ID" value="NZ_JBHSBL010000024.1"/>
</dbReference>
<dbReference type="Proteomes" id="UP001595867">
    <property type="component" value="Unassembled WGS sequence"/>
</dbReference>
<keyword evidence="7" id="KW-1185">Reference proteome</keyword>
<evidence type="ECO:0000256" key="3">
    <source>
        <dbReference type="ARBA" id="ARBA00022827"/>
    </source>
</evidence>
<organism evidence="6 7">
    <name type="scientific">Actinoplanes subglobosus</name>
    <dbReference type="NCBI Taxonomy" id="1547892"/>
    <lineage>
        <taxon>Bacteria</taxon>
        <taxon>Bacillati</taxon>
        <taxon>Actinomycetota</taxon>
        <taxon>Actinomycetes</taxon>
        <taxon>Micromonosporales</taxon>
        <taxon>Micromonosporaceae</taxon>
        <taxon>Actinoplanes</taxon>
    </lineage>
</organism>
<accession>A0ABV8J1Y4</accession>
<evidence type="ECO:0000259" key="5">
    <source>
        <dbReference type="Pfam" id="PF01266"/>
    </source>
</evidence>
<evidence type="ECO:0000256" key="4">
    <source>
        <dbReference type="ARBA" id="ARBA00023002"/>
    </source>
</evidence>
<dbReference type="SUPFAM" id="SSF51905">
    <property type="entry name" value="FAD/NAD(P)-binding domain"/>
    <property type="match status" value="1"/>
</dbReference>
<keyword evidence="3" id="KW-0274">FAD</keyword>
<dbReference type="EMBL" id="JBHSBL010000024">
    <property type="protein sequence ID" value="MFC4070589.1"/>
    <property type="molecule type" value="Genomic_DNA"/>
</dbReference>
<dbReference type="SUPFAM" id="SSF54373">
    <property type="entry name" value="FAD-linked reductases, C-terminal domain"/>
    <property type="match status" value="1"/>
</dbReference>
<feature type="domain" description="FAD dependent oxidoreductase" evidence="5">
    <location>
        <begin position="6"/>
        <end position="349"/>
    </location>
</feature>
<evidence type="ECO:0000256" key="1">
    <source>
        <dbReference type="ARBA" id="ARBA00001974"/>
    </source>
</evidence>
<dbReference type="Gene3D" id="3.50.50.60">
    <property type="entry name" value="FAD/NAD(P)-binding domain"/>
    <property type="match status" value="1"/>
</dbReference>
<gene>
    <name evidence="6" type="ORF">ACFO0C_37130</name>
</gene>
<dbReference type="InterPro" id="IPR036188">
    <property type="entry name" value="FAD/NAD-bd_sf"/>
</dbReference>
<protein>
    <submittedName>
        <fullName evidence="6">FAD-dependent oxidoreductase</fullName>
    </submittedName>
</protein>
<keyword evidence="2" id="KW-0285">Flavoprotein</keyword>
<sequence length="367" mass="38844">MTRSFAVVGAGLAGAATAWRLAQRGERVTVLERATPANRQGSSHGSARIFRYAYPDPFYANLVAEARAHWDELSQAADVPLIRYVGAIDFGAQRDPVHLAGVLTSIGVEHELLTASQAASRWPGMHVDGPVLWQPGAGVIDAASSVNAMIALARSAGATVLTDWTVTRLIPGSGRVSIRSAHGDELTVDHVIVAAGGWLPSLAADLPFRLPPLRITKEQAFHFPYRDPGAAWPTSVHKRGDIATYSLPGGRDADHRGHKVAEYLGGTDIPSASGNDGIVDPANRRRVVEYVAEYLPGLIPEPYAETTCVFTMTPTEDFVIDTAGPFTVASPCSGHGAKFAPLLGALIADSALGLAPPADRFRVPPKG</sequence>
<proteinExistence type="predicted"/>
<evidence type="ECO:0000256" key="2">
    <source>
        <dbReference type="ARBA" id="ARBA00022630"/>
    </source>
</evidence>
<dbReference type="InterPro" id="IPR006076">
    <property type="entry name" value="FAD-dep_OxRdtase"/>
</dbReference>
<dbReference type="PANTHER" id="PTHR10961">
    <property type="entry name" value="PEROXISOMAL SARCOSINE OXIDASE"/>
    <property type="match status" value="1"/>
</dbReference>
<evidence type="ECO:0000313" key="7">
    <source>
        <dbReference type="Proteomes" id="UP001595867"/>
    </source>
</evidence>
<dbReference type="Pfam" id="PF01266">
    <property type="entry name" value="DAO"/>
    <property type="match status" value="1"/>
</dbReference>
<dbReference type="InterPro" id="IPR045170">
    <property type="entry name" value="MTOX"/>
</dbReference>
<reference evidence="7" key="1">
    <citation type="journal article" date="2019" name="Int. J. Syst. Evol. Microbiol.">
        <title>The Global Catalogue of Microorganisms (GCM) 10K type strain sequencing project: providing services to taxonomists for standard genome sequencing and annotation.</title>
        <authorList>
            <consortium name="The Broad Institute Genomics Platform"/>
            <consortium name="The Broad Institute Genome Sequencing Center for Infectious Disease"/>
            <person name="Wu L."/>
            <person name="Ma J."/>
        </authorList>
    </citation>
    <scope>NUCLEOTIDE SEQUENCE [LARGE SCALE GENOMIC DNA]</scope>
    <source>
        <strain evidence="7">TBRC 5832</strain>
    </source>
</reference>
<name>A0ABV8J1Y4_9ACTN</name>
<dbReference type="PANTHER" id="PTHR10961:SF7">
    <property type="entry name" value="FAD DEPENDENT OXIDOREDUCTASE DOMAIN-CONTAINING PROTEIN"/>
    <property type="match status" value="1"/>
</dbReference>
<evidence type="ECO:0000313" key="6">
    <source>
        <dbReference type="EMBL" id="MFC4070589.1"/>
    </source>
</evidence>
<comment type="caution">
    <text evidence="6">The sequence shown here is derived from an EMBL/GenBank/DDBJ whole genome shotgun (WGS) entry which is preliminary data.</text>
</comment>
<keyword evidence="4" id="KW-0560">Oxidoreductase</keyword>
<comment type="cofactor">
    <cofactor evidence="1">
        <name>FAD</name>
        <dbReference type="ChEBI" id="CHEBI:57692"/>
    </cofactor>
</comment>